<proteinExistence type="predicted"/>
<accession>A0ABS2GQN0</accession>
<gene>
    <name evidence="1" type="ORF">H5985_02215</name>
</gene>
<dbReference type="Gene3D" id="2.130.10.10">
    <property type="entry name" value="YVTN repeat-like/Quinoprotein amine dehydrogenase"/>
    <property type="match status" value="1"/>
</dbReference>
<reference evidence="1 2" key="1">
    <citation type="journal article" date="2021" name="Sci. Rep.">
        <title>The distribution of antibiotic resistance genes in chicken gut microbiota commensals.</title>
        <authorList>
            <person name="Juricova H."/>
            <person name="Matiasovicova J."/>
            <person name="Kubasova T."/>
            <person name="Cejkova D."/>
            <person name="Rychlik I."/>
        </authorList>
    </citation>
    <scope>NUCLEOTIDE SEQUENCE [LARGE SCALE GENOMIC DNA]</scope>
    <source>
        <strain evidence="1 2">An562</strain>
    </source>
</reference>
<organism evidence="1 2">
    <name type="scientific">Parasutterella secunda</name>
    <dbReference type="NCBI Taxonomy" id="626947"/>
    <lineage>
        <taxon>Bacteria</taxon>
        <taxon>Pseudomonadati</taxon>
        <taxon>Pseudomonadota</taxon>
        <taxon>Betaproteobacteria</taxon>
        <taxon>Burkholderiales</taxon>
        <taxon>Sutterellaceae</taxon>
        <taxon>Parasutterella</taxon>
    </lineage>
</organism>
<dbReference type="Proteomes" id="UP000777002">
    <property type="component" value="Unassembled WGS sequence"/>
</dbReference>
<protein>
    <submittedName>
        <fullName evidence="1">Uncharacterized protein</fullName>
    </submittedName>
</protein>
<dbReference type="SUPFAM" id="SSF110296">
    <property type="entry name" value="Oligoxyloglucan reducing end-specific cellobiohydrolase"/>
    <property type="match status" value="1"/>
</dbReference>
<dbReference type="RefSeq" id="WP_205049683.1">
    <property type="nucleotide sequence ID" value="NZ_JACJKX010000002.1"/>
</dbReference>
<comment type="caution">
    <text evidence="1">The sequence shown here is derived from an EMBL/GenBank/DDBJ whole genome shotgun (WGS) entry which is preliminary data.</text>
</comment>
<evidence type="ECO:0000313" key="2">
    <source>
        <dbReference type="Proteomes" id="UP000777002"/>
    </source>
</evidence>
<dbReference type="InterPro" id="IPR015943">
    <property type="entry name" value="WD40/YVTN_repeat-like_dom_sf"/>
</dbReference>
<name>A0ABS2GQN0_9BURK</name>
<sequence>MPLVIDAPNASFRLNYLFNRIEISHDSRQSWTIFYEDQNQPMGTLRGLTFHRGEIFIVTDSGIYSSSIEAPKFSQVSPQRKGAEFVDIESFDNMLYACTNEAIFQASSGARWRLKYDGKACGHFFSLLNFQGKLFAACEKGIYVSSQEGKFWHPRFISKELGMFVALDGREDKLFAQTDKGFYVSEDSAQHWHPQPNVQGPWTEAMGGSMLFEPRLKKRDKTNG</sequence>
<keyword evidence="2" id="KW-1185">Reference proteome</keyword>
<dbReference type="EMBL" id="JACJKX010000002">
    <property type="protein sequence ID" value="MBM6928088.1"/>
    <property type="molecule type" value="Genomic_DNA"/>
</dbReference>
<evidence type="ECO:0000313" key="1">
    <source>
        <dbReference type="EMBL" id="MBM6928088.1"/>
    </source>
</evidence>